<reference evidence="2 3" key="1">
    <citation type="submission" date="2019-03" db="EMBL/GenBank/DDBJ databases">
        <title>Draft genome sequences of novel Actinobacteria.</title>
        <authorList>
            <person name="Sahin N."/>
            <person name="Ay H."/>
            <person name="Saygin H."/>
        </authorList>
    </citation>
    <scope>NUCLEOTIDE SEQUENCE [LARGE SCALE GENOMIC DNA]</scope>
    <source>
        <strain evidence="2 3">5K138</strain>
    </source>
</reference>
<evidence type="ECO:0000256" key="1">
    <source>
        <dbReference type="SAM" id="MobiDB-lite"/>
    </source>
</evidence>
<evidence type="ECO:0000313" key="3">
    <source>
        <dbReference type="Proteomes" id="UP000294739"/>
    </source>
</evidence>
<accession>A0A4R5DRY8</accession>
<proteinExistence type="predicted"/>
<dbReference type="InParanoid" id="A0A4R5DRY8"/>
<dbReference type="CDD" id="cd14748">
    <property type="entry name" value="PBP2_UgpB"/>
    <property type="match status" value="1"/>
</dbReference>
<dbReference type="SUPFAM" id="SSF53850">
    <property type="entry name" value="Periplasmic binding protein-like II"/>
    <property type="match status" value="1"/>
</dbReference>
<feature type="compositionally biased region" description="Gly residues" evidence="1">
    <location>
        <begin position="48"/>
        <end position="64"/>
    </location>
</feature>
<dbReference type="OrthoDB" id="2510110at2"/>
<organism evidence="2 3">
    <name type="scientific">Jiangella asiatica</name>
    <dbReference type="NCBI Taxonomy" id="2530372"/>
    <lineage>
        <taxon>Bacteria</taxon>
        <taxon>Bacillati</taxon>
        <taxon>Actinomycetota</taxon>
        <taxon>Actinomycetes</taxon>
        <taxon>Jiangellales</taxon>
        <taxon>Jiangellaceae</taxon>
        <taxon>Jiangella</taxon>
    </lineage>
</organism>
<keyword evidence="3" id="KW-1185">Reference proteome</keyword>
<dbReference type="InterPro" id="IPR006311">
    <property type="entry name" value="TAT_signal"/>
</dbReference>
<dbReference type="PANTHER" id="PTHR43649">
    <property type="entry name" value="ARABINOSE-BINDING PROTEIN-RELATED"/>
    <property type="match status" value="1"/>
</dbReference>
<dbReference type="Pfam" id="PF13416">
    <property type="entry name" value="SBP_bac_8"/>
    <property type="match status" value="1"/>
</dbReference>
<dbReference type="PROSITE" id="PS51318">
    <property type="entry name" value="TAT"/>
    <property type="match status" value="1"/>
</dbReference>
<protein>
    <submittedName>
        <fullName evidence="2">ABC transporter substrate-binding protein</fullName>
    </submittedName>
</protein>
<feature type="region of interest" description="Disordered" evidence="1">
    <location>
        <begin position="45"/>
        <end position="72"/>
    </location>
</feature>
<dbReference type="FunCoup" id="A0A4R5DRY8">
    <property type="interactions" value="34"/>
</dbReference>
<dbReference type="EMBL" id="SMKZ01000002">
    <property type="protein sequence ID" value="TDE15094.1"/>
    <property type="molecule type" value="Genomic_DNA"/>
</dbReference>
<name>A0A4R5DRY8_9ACTN</name>
<dbReference type="RefSeq" id="WP_131890976.1">
    <property type="nucleotide sequence ID" value="NZ_SMKZ01000002.1"/>
</dbReference>
<dbReference type="PANTHER" id="PTHR43649:SF30">
    <property type="entry name" value="ABC TRANSPORTER SUBSTRATE-BINDING PROTEIN"/>
    <property type="match status" value="1"/>
</dbReference>
<gene>
    <name evidence="2" type="ORF">E1269_03035</name>
</gene>
<dbReference type="InterPro" id="IPR050490">
    <property type="entry name" value="Bact_solute-bd_prot1"/>
</dbReference>
<evidence type="ECO:0000313" key="2">
    <source>
        <dbReference type="EMBL" id="TDE15094.1"/>
    </source>
</evidence>
<dbReference type="InterPro" id="IPR019546">
    <property type="entry name" value="TAT_signal_bac_arc"/>
</dbReference>
<dbReference type="NCBIfam" id="TIGR01409">
    <property type="entry name" value="TAT_signal_seq"/>
    <property type="match status" value="1"/>
</dbReference>
<dbReference type="Gene3D" id="3.40.190.10">
    <property type="entry name" value="Periplasmic binding protein-like II"/>
    <property type="match status" value="1"/>
</dbReference>
<sequence>MRPTPALIRRRDSSRPSRRDFLSLAAAAGVAAPLLGACAGGVTDDSGTGSGGDGESGGSEGGNLGQVDVSPPEQYAGRTNVVMWSAMGGVNGEALAALLEKFNQSQEDIYAEAQFQGPYHESAPKLTAALRAGAVPDIMMLADTFWGRFLLNDALEPLGGYFDDEFNRDNYIEALYDEGLVGDELYWLSFGRSTPLFYYNKDVFAQVGLPDRGPETWTELREWSAEITRLTVQGQPLKAHAFTGDDDWQFMAATWQFGGTLSEGLDVTIDSGGAVDAGAWHQSYIFDDGYGYLAQSAGTDFGTGVVATTITSTGGLRGIYEAAQFEVGTAFLPREVASGVPTGGMGFSLLKGATQERKDAAFEVLKFLGQPENAAEWTLATGYLPIVKASMEVPELARTLADDPNFNVAVEQLPEAKASDAIRSYLPNGTSLIIAGLQRIYSDGGEDVQGVFDEVAEQLRQGAEDIKPAYEEYFG</sequence>
<comment type="caution">
    <text evidence="2">The sequence shown here is derived from an EMBL/GenBank/DDBJ whole genome shotgun (WGS) entry which is preliminary data.</text>
</comment>
<dbReference type="InterPro" id="IPR006059">
    <property type="entry name" value="SBP"/>
</dbReference>
<dbReference type="Proteomes" id="UP000294739">
    <property type="component" value="Unassembled WGS sequence"/>
</dbReference>
<dbReference type="AlphaFoldDB" id="A0A4R5DRY8"/>